<comment type="caution">
    <text evidence="3">The sequence shown here is derived from an EMBL/GenBank/DDBJ whole genome shotgun (WGS) entry which is preliminary data.</text>
</comment>
<keyword evidence="1" id="KW-0732">Signal</keyword>
<dbReference type="PANTHER" id="PTHR31951">
    <property type="entry name" value="BIFUNCTIONAL INHIBITOR/LIPID-TRANSFER PROTEIN/SEED STORAGE 2S ALBUMIN SUPERFAMILY PROTEIN-RELATED"/>
    <property type="match status" value="1"/>
</dbReference>
<protein>
    <recommendedName>
        <fullName evidence="2">Prolamin-like domain-containing protein</fullName>
    </recommendedName>
</protein>
<proteinExistence type="predicted"/>
<dbReference type="EMBL" id="JAVXUP010000545">
    <property type="protein sequence ID" value="KAK3025505.1"/>
    <property type="molecule type" value="Genomic_DNA"/>
</dbReference>
<reference evidence="3" key="1">
    <citation type="submission" date="2022-12" db="EMBL/GenBank/DDBJ databases">
        <title>Draft genome assemblies for two species of Escallonia (Escalloniales).</title>
        <authorList>
            <person name="Chanderbali A."/>
            <person name="Dervinis C."/>
            <person name="Anghel I."/>
            <person name="Soltis D."/>
            <person name="Soltis P."/>
            <person name="Zapata F."/>
        </authorList>
    </citation>
    <scope>NUCLEOTIDE SEQUENCE</scope>
    <source>
        <strain evidence="3">UCBG64.0493</strain>
        <tissue evidence="3">Leaf</tissue>
    </source>
</reference>
<dbReference type="Pfam" id="PF05617">
    <property type="entry name" value="Prolamin_like"/>
    <property type="match status" value="1"/>
</dbReference>
<evidence type="ECO:0000313" key="4">
    <source>
        <dbReference type="Proteomes" id="UP001188597"/>
    </source>
</evidence>
<accession>A0AA88WPE2</accession>
<dbReference type="AlphaFoldDB" id="A0AA88WPE2"/>
<dbReference type="InterPro" id="IPR008502">
    <property type="entry name" value="Prolamin-like"/>
</dbReference>
<evidence type="ECO:0000313" key="3">
    <source>
        <dbReference type="EMBL" id="KAK3025505.1"/>
    </source>
</evidence>
<sequence>MARRSYLYITMVALYIITSGSLIKTGLAAVPKANNKPGQAPKVPIEIDEIEKENPFLRSCIQKIRYTKCGSTVFDYVHSEKVTGKCCRSLVTMGRPCHDALIKYLLTKQRFVDDLFKYYSEETFQTIAKRDTFRKT</sequence>
<organism evidence="3 4">
    <name type="scientific">Escallonia herrerae</name>
    <dbReference type="NCBI Taxonomy" id="1293975"/>
    <lineage>
        <taxon>Eukaryota</taxon>
        <taxon>Viridiplantae</taxon>
        <taxon>Streptophyta</taxon>
        <taxon>Embryophyta</taxon>
        <taxon>Tracheophyta</taxon>
        <taxon>Spermatophyta</taxon>
        <taxon>Magnoliopsida</taxon>
        <taxon>eudicotyledons</taxon>
        <taxon>Gunneridae</taxon>
        <taxon>Pentapetalae</taxon>
        <taxon>asterids</taxon>
        <taxon>campanulids</taxon>
        <taxon>Escalloniales</taxon>
        <taxon>Escalloniaceae</taxon>
        <taxon>Escallonia</taxon>
    </lineage>
</organism>
<gene>
    <name evidence="3" type="ORF">RJ639_042040</name>
</gene>
<dbReference type="Proteomes" id="UP001188597">
    <property type="component" value="Unassembled WGS sequence"/>
</dbReference>
<name>A0AA88WPE2_9ASTE</name>
<dbReference type="PANTHER" id="PTHR31951:SF22">
    <property type="entry name" value="ECA1 GAMETOGENESIS RELATED FAMILY"/>
    <property type="match status" value="1"/>
</dbReference>
<keyword evidence="4" id="KW-1185">Reference proteome</keyword>
<feature type="domain" description="Prolamin-like" evidence="2">
    <location>
        <begin position="60"/>
        <end position="108"/>
    </location>
</feature>
<evidence type="ECO:0000256" key="1">
    <source>
        <dbReference type="ARBA" id="ARBA00022729"/>
    </source>
</evidence>
<evidence type="ECO:0000259" key="2">
    <source>
        <dbReference type="Pfam" id="PF05617"/>
    </source>
</evidence>